<organism evidence="5 6">
    <name type="scientific">Rhizoctonia solani AG-3 Rhs1AP</name>
    <dbReference type="NCBI Taxonomy" id="1086054"/>
    <lineage>
        <taxon>Eukaryota</taxon>
        <taxon>Fungi</taxon>
        <taxon>Dikarya</taxon>
        <taxon>Basidiomycota</taxon>
        <taxon>Agaricomycotina</taxon>
        <taxon>Agaricomycetes</taxon>
        <taxon>Cantharellales</taxon>
        <taxon>Ceratobasidiaceae</taxon>
        <taxon>Rhizoctonia</taxon>
    </lineage>
</organism>
<evidence type="ECO:0000256" key="2">
    <source>
        <dbReference type="SAM" id="Coils"/>
    </source>
</evidence>
<dbReference type="EMBL" id="JATN01000322">
    <property type="protein sequence ID" value="EUC57385.1"/>
    <property type="molecule type" value="Genomic_DNA"/>
</dbReference>
<dbReference type="InterPro" id="IPR026183">
    <property type="entry name" value="Taxilin_fam"/>
</dbReference>
<accession>X8J5R8</accession>
<feature type="coiled-coil region" evidence="2">
    <location>
        <begin position="377"/>
        <end position="414"/>
    </location>
</feature>
<reference evidence="6" key="1">
    <citation type="journal article" date="2014" name="Genome Announc.">
        <title>Draft genome sequence of the plant-pathogenic soil fungus Rhizoctonia solani anastomosis group 3 strain Rhs1AP.</title>
        <authorList>
            <person name="Cubeta M.A."/>
            <person name="Thomas E."/>
            <person name="Dean R.A."/>
            <person name="Jabaji S."/>
            <person name="Neate S.M."/>
            <person name="Tavantzis S."/>
            <person name="Toda T."/>
            <person name="Vilgalys R."/>
            <person name="Bharathan N."/>
            <person name="Fedorova-Abrams N."/>
            <person name="Pakala S.B."/>
            <person name="Pakala S.M."/>
            <person name="Zafar N."/>
            <person name="Joardar V."/>
            <person name="Losada L."/>
            <person name="Nierman W.C."/>
        </authorList>
    </citation>
    <scope>NUCLEOTIDE SEQUENCE [LARGE SCALE GENOMIC DNA]</scope>
    <source>
        <strain evidence="6">AG-3</strain>
    </source>
</reference>
<evidence type="ECO:0000256" key="3">
    <source>
        <dbReference type="SAM" id="MobiDB-lite"/>
    </source>
</evidence>
<dbReference type="OrthoDB" id="442921at2759"/>
<dbReference type="SUPFAM" id="SSF54236">
    <property type="entry name" value="Ubiquitin-like"/>
    <property type="match status" value="1"/>
</dbReference>
<dbReference type="InterPro" id="IPR029071">
    <property type="entry name" value="Ubiquitin-like_domsf"/>
</dbReference>
<comment type="similarity">
    <text evidence="1">Belongs to the taxilin family.</text>
</comment>
<name>X8J5R8_9AGAM</name>
<feature type="compositionally biased region" description="Low complexity" evidence="3">
    <location>
        <begin position="25"/>
        <end position="52"/>
    </location>
</feature>
<feature type="compositionally biased region" description="Basic and acidic residues" evidence="3">
    <location>
        <begin position="120"/>
        <end position="134"/>
    </location>
</feature>
<evidence type="ECO:0000256" key="1">
    <source>
        <dbReference type="ARBA" id="ARBA00009550"/>
    </source>
</evidence>
<evidence type="ECO:0000313" key="6">
    <source>
        <dbReference type="Proteomes" id="UP000030108"/>
    </source>
</evidence>
<dbReference type="Proteomes" id="UP000030108">
    <property type="component" value="Unassembled WGS sequence"/>
</dbReference>
<dbReference type="CDD" id="cd01763">
    <property type="entry name" value="Ubl_SUMO_like"/>
    <property type="match status" value="1"/>
</dbReference>
<dbReference type="PANTHER" id="PTHR16127">
    <property type="entry name" value="TAXILIN"/>
    <property type="match status" value="1"/>
</dbReference>
<evidence type="ECO:0000259" key="4">
    <source>
        <dbReference type="Pfam" id="PF11976"/>
    </source>
</evidence>
<dbReference type="Pfam" id="PF11976">
    <property type="entry name" value="Rad60-SLD"/>
    <property type="match status" value="1"/>
</dbReference>
<dbReference type="PANTHER" id="PTHR16127:SF13">
    <property type="entry name" value="GH01188P"/>
    <property type="match status" value="1"/>
</dbReference>
<dbReference type="Pfam" id="PF09728">
    <property type="entry name" value="Taxilin"/>
    <property type="match status" value="2"/>
</dbReference>
<feature type="compositionally biased region" description="Pro residues" evidence="3">
    <location>
        <begin position="11"/>
        <end position="24"/>
    </location>
</feature>
<dbReference type="GO" id="GO:0019905">
    <property type="term" value="F:syntaxin binding"/>
    <property type="evidence" value="ECO:0007669"/>
    <property type="project" value="InterPro"/>
</dbReference>
<dbReference type="Gene3D" id="3.10.20.90">
    <property type="entry name" value="Phosphatidylinositol 3-kinase Catalytic Subunit, Chain A, domain 1"/>
    <property type="match status" value="1"/>
</dbReference>
<protein>
    <submittedName>
        <fullName evidence="5">Myosin-like coiled-coil protein</fullName>
    </submittedName>
</protein>
<gene>
    <name evidence="5" type="ORF">RSOL_219730</name>
</gene>
<feature type="region of interest" description="Disordered" evidence="3">
    <location>
        <begin position="120"/>
        <end position="142"/>
    </location>
</feature>
<comment type="caution">
    <text evidence="5">The sequence shown here is derived from an EMBL/GenBank/DDBJ whole genome shotgun (WGS) entry which is preliminary data.</text>
</comment>
<sequence length="470" mass="53509">MSSPAAVHPPNAKPPPTGPPPRPTPNTNGNATRAPPQRKNPNANNPNVKVEPSAPPDPMTMYESLKNRIAALEEEEVTVEEEERRLGEEARRTVKGMSDSAVHTKYIELFQEMKRLEREHAKEKQKLTRDKDSAKMQYTKASQARTKLENLARELQKDNKKLREDTRRLTISFEEARDEINQVKDELVQRQMAHPRFFAQSGIDLSARKPLVHGAQQQPADIVVKVVCKFREELFFKINRKTKLTRLFSTWESRMDTSSTEKKSGRTPFVFTHAGRTIDWESTPDQAGIENNDVIMAVELMDLTLTEPDDTIVAKPKITKHVPEDEAEAARAVEEMLDIVVRERLKDVLRQYERRERHFEAVVRSKELEVLLARARVEEQKGCVEAARRAARALEQQNAALQTEFEDLQRQEAATATKIQQCLLTLGKNPSADPTSAATRIVRDVLREHLDLRDQTIEQVANNHTSGDDS</sequence>
<dbReference type="InterPro" id="IPR022617">
    <property type="entry name" value="Rad60/SUMO-like_dom"/>
</dbReference>
<proteinExistence type="inferred from homology"/>
<dbReference type="AlphaFoldDB" id="X8J5R8"/>
<feature type="domain" description="Rad60/SUMO-like" evidence="4">
    <location>
        <begin position="222"/>
        <end position="296"/>
    </location>
</feature>
<feature type="region of interest" description="Disordered" evidence="3">
    <location>
        <begin position="1"/>
        <end position="66"/>
    </location>
</feature>
<evidence type="ECO:0000313" key="5">
    <source>
        <dbReference type="EMBL" id="EUC57385.1"/>
    </source>
</evidence>
<keyword evidence="2" id="KW-0175">Coiled coil</keyword>